<keyword evidence="2" id="KW-1185">Reference proteome</keyword>
<protein>
    <submittedName>
        <fullName evidence="1">Uncharacterized protein</fullName>
    </submittedName>
</protein>
<evidence type="ECO:0000313" key="1">
    <source>
        <dbReference type="EMBL" id="GEC64700.1"/>
    </source>
</evidence>
<sequence>MLRSFQMLTIPDLFLHYTLDNPDSAENIQSSRDIASTPAGMIQAVSREAGHTV</sequence>
<gene>
    <name evidence="1" type="ORF">GHA01_25490</name>
</gene>
<organism evidence="1 2">
    <name type="scientific">Novacetimonas hansenii</name>
    <name type="common">Komagataeibacter hansenii</name>
    <dbReference type="NCBI Taxonomy" id="436"/>
    <lineage>
        <taxon>Bacteria</taxon>
        <taxon>Pseudomonadati</taxon>
        <taxon>Pseudomonadota</taxon>
        <taxon>Alphaproteobacteria</taxon>
        <taxon>Acetobacterales</taxon>
        <taxon>Acetobacteraceae</taxon>
        <taxon>Novacetimonas</taxon>
    </lineage>
</organism>
<proteinExistence type="predicted"/>
<comment type="caution">
    <text evidence="1">The sequence shown here is derived from an EMBL/GenBank/DDBJ whole genome shotgun (WGS) entry which is preliminary data.</text>
</comment>
<evidence type="ECO:0000313" key="2">
    <source>
        <dbReference type="Proteomes" id="UP000319478"/>
    </source>
</evidence>
<dbReference type="RefSeq" id="WP_237700321.1">
    <property type="nucleotide sequence ID" value="NZ_CP043837.1"/>
</dbReference>
<reference evidence="1 2" key="1">
    <citation type="submission" date="2019-06" db="EMBL/GenBank/DDBJ databases">
        <title>Whole genome shotgun sequence of Komagataeibacter hansenii NBRC 14820.</title>
        <authorList>
            <person name="Hosoyama A."/>
            <person name="Uohara A."/>
            <person name="Ohji S."/>
            <person name="Ichikawa N."/>
        </authorList>
    </citation>
    <scope>NUCLEOTIDE SEQUENCE [LARGE SCALE GENOMIC DNA]</scope>
    <source>
        <strain evidence="1 2">NBRC 14820</strain>
    </source>
</reference>
<dbReference type="EMBL" id="BJNN01000130">
    <property type="protein sequence ID" value="GEC64700.1"/>
    <property type="molecule type" value="Genomic_DNA"/>
</dbReference>
<name>A0ABQ0SIQ7_NOVHA</name>
<dbReference type="Proteomes" id="UP000319478">
    <property type="component" value="Unassembled WGS sequence"/>
</dbReference>
<accession>A0ABQ0SIQ7</accession>